<dbReference type="PANTHER" id="PTHR24249">
    <property type="entry name" value="HISTAMINE RECEPTOR-RELATED G-PROTEIN COUPLED RECEPTOR"/>
    <property type="match status" value="1"/>
</dbReference>
<dbReference type="EMBL" id="CP111023">
    <property type="protein sequence ID" value="WAR21508.1"/>
    <property type="molecule type" value="Genomic_DNA"/>
</dbReference>
<dbReference type="PROSITE" id="PS00237">
    <property type="entry name" value="G_PROTEIN_RECEP_F1_1"/>
    <property type="match status" value="1"/>
</dbReference>
<feature type="transmembrane region" description="Helical" evidence="12">
    <location>
        <begin position="200"/>
        <end position="222"/>
    </location>
</feature>
<evidence type="ECO:0000313" key="14">
    <source>
        <dbReference type="EMBL" id="WAR21508.1"/>
    </source>
</evidence>
<comment type="subcellular location">
    <subcellularLocation>
        <location evidence="1">Cell membrane</location>
        <topology evidence="1">Multi-pass membrane protein</topology>
    </subcellularLocation>
</comment>
<keyword evidence="3 9" id="KW-0812">Transmembrane</keyword>
<keyword evidence="7 9" id="KW-0675">Receptor</keyword>
<dbReference type="Proteomes" id="UP001164746">
    <property type="component" value="Chromosome 12"/>
</dbReference>
<dbReference type="InterPro" id="IPR017452">
    <property type="entry name" value="GPCR_Rhodpsn_7TM"/>
</dbReference>
<gene>
    <name evidence="14" type="ORF">MAR_015482</name>
</gene>
<evidence type="ECO:0000256" key="5">
    <source>
        <dbReference type="ARBA" id="ARBA00023040"/>
    </source>
</evidence>
<dbReference type="InterPro" id="IPR050569">
    <property type="entry name" value="TAAR"/>
</dbReference>
<dbReference type="PROSITE" id="PS50262">
    <property type="entry name" value="G_PROTEIN_RECEP_F1_2"/>
    <property type="match status" value="1"/>
</dbReference>
<evidence type="ECO:0000256" key="9">
    <source>
        <dbReference type="RuleBase" id="RU000688"/>
    </source>
</evidence>
<keyword evidence="8 9" id="KW-0807">Transducer</keyword>
<feature type="transmembrane region" description="Helical" evidence="12">
    <location>
        <begin position="150"/>
        <end position="173"/>
    </location>
</feature>
<feature type="transmembrane region" description="Helical" evidence="12">
    <location>
        <begin position="111"/>
        <end position="129"/>
    </location>
</feature>
<feature type="region of interest" description="Disordered" evidence="11">
    <location>
        <begin position="442"/>
        <end position="480"/>
    </location>
</feature>
<evidence type="ECO:0000256" key="12">
    <source>
        <dbReference type="SAM" id="Phobius"/>
    </source>
</evidence>
<keyword evidence="15" id="KW-1185">Reference proteome</keyword>
<name>A0ABY7FH54_MYAAR</name>
<feature type="transmembrane region" description="Helical" evidence="12">
    <location>
        <begin position="32"/>
        <end position="57"/>
    </location>
</feature>
<keyword evidence="4 12" id="KW-1133">Transmembrane helix</keyword>
<dbReference type="PANTHER" id="PTHR24249:SF372">
    <property type="entry name" value="G-PROTEIN COUPLED RECEPTORS FAMILY 1 PROFILE DOMAIN-CONTAINING PROTEIN"/>
    <property type="match status" value="1"/>
</dbReference>
<dbReference type="Pfam" id="PF00001">
    <property type="entry name" value="7tm_1"/>
    <property type="match status" value="1"/>
</dbReference>
<evidence type="ECO:0000259" key="13">
    <source>
        <dbReference type="PROSITE" id="PS50262"/>
    </source>
</evidence>
<dbReference type="Gene3D" id="1.20.1070.10">
    <property type="entry name" value="Rhodopsin 7-helix transmembrane proteins"/>
    <property type="match status" value="1"/>
</dbReference>
<evidence type="ECO:0000256" key="6">
    <source>
        <dbReference type="ARBA" id="ARBA00023136"/>
    </source>
</evidence>
<keyword evidence="2" id="KW-1003">Cell membrane</keyword>
<evidence type="ECO:0000256" key="7">
    <source>
        <dbReference type="ARBA" id="ARBA00023170"/>
    </source>
</evidence>
<evidence type="ECO:0000256" key="3">
    <source>
        <dbReference type="ARBA" id="ARBA00022692"/>
    </source>
</evidence>
<dbReference type="SUPFAM" id="SSF81321">
    <property type="entry name" value="Family A G protein-coupled receptor-like"/>
    <property type="match status" value="1"/>
</dbReference>
<keyword evidence="5 9" id="KW-0297">G-protein coupled receptor</keyword>
<accession>A0ABY7FH54</accession>
<evidence type="ECO:0000256" key="2">
    <source>
        <dbReference type="ARBA" id="ARBA00022475"/>
    </source>
</evidence>
<feature type="transmembrane region" description="Helical" evidence="12">
    <location>
        <begin position="254"/>
        <end position="275"/>
    </location>
</feature>
<feature type="compositionally biased region" description="Low complexity" evidence="11">
    <location>
        <begin position="455"/>
        <end position="466"/>
    </location>
</feature>
<evidence type="ECO:0000256" key="1">
    <source>
        <dbReference type="ARBA" id="ARBA00004651"/>
    </source>
</evidence>
<proteinExistence type="inferred from homology"/>
<feature type="domain" description="G-protein coupled receptors family 1 profile" evidence="13">
    <location>
        <begin position="49"/>
        <end position="310"/>
    </location>
</feature>
<evidence type="ECO:0000313" key="15">
    <source>
        <dbReference type="Proteomes" id="UP001164746"/>
    </source>
</evidence>
<evidence type="ECO:0000256" key="10">
    <source>
        <dbReference type="SAM" id="Coils"/>
    </source>
</evidence>
<sequence length="480" mass="54482">MNASLLDVNRTESRCQDLTGGQQIGLQDKDSIWPVVILAILLQLTTVCLNVTVIIRVNRSGQNKAQTRFLLTSMACVDLFVGLAIITYNILNMVFGLRQFFGLAFCDLFNAVDVVLSSASVLHLTGLTLERYIAICHPFRYHKLCSKLRFVVIYMSVWSMLITSACIVFIFRIHTYGLDINVLSCLEQKQHACVFFVGKYFVTIGTALTIAIPGILIVFFNVKLFKHVRTLSVRSREMCEATRRPSQESMGIRVAKTVVILTGSFLACWLPFTIINVTSAYLSMRPVLSDAFMLALWLGYLNSAESLKSDYVPRDQYDAVDEKCEHAATRVRLAEVVEQLESAVAEVTNLQQQLIDQKARYEKQQGTLKSKNMQDTAKAMKLQSKCSEMSQHFEKQEAILTAKDEEIANLERRIKEQGLLYRKEMSEADIEKKQQRYIARLLEEEERKRSRNPSTVTRNNTNTARNPAQMGVPKTKGKKK</sequence>
<evidence type="ECO:0000256" key="4">
    <source>
        <dbReference type="ARBA" id="ARBA00022989"/>
    </source>
</evidence>
<comment type="similarity">
    <text evidence="9">Belongs to the G-protein coupled receptor 1 family.</text>
</comment>
<organism evidence="14 15">
    <name type="scientific">Mya arenaria</name>
    <name type="common">Soft-shell clam</name>
    <dbReference type="NCBI Taxonomy" id="6604"/>
    <lineage>
        <taxon>Eukaryota</taxon>
        <taxon>Metazoa</taxon>
        <taxon>Spiralia</taxon>
        <taxon>Lophotrochozoa</taxon>
        <taxon>Mollusca</taxon>
        <taxon>Bivalvia</taxon>
        <taxon>Autobranchia</taxon>
        <taxon>Heteroconchia</taxon>
        <taxon>Euheterodonta</taxon>
        <taxon>Imparidentia</taxon>
        <taxon>Neoheterodontei</taxon>
        <taxon>Myida</taxon>
        <taxon>Myoidea</taxon>
        <taxon>Myidae</taxon>
        <taxon>Mya</taxon>
    </lineage>
</organism>
<reference evidence="14" key="1">
    <citation type="submission" date="2022-11" db="EMBL/GenBank/DDBJ databases">
        <title>Centuries of genome instability and evolution in soft-shell clam transmissible cancer (bioRxiv).</title>
        <authorList>
            <person name="Hart S.F.M."/>
            <person name="Yonemitsu M.A."/>
            <person name="Giersch R.M."/>
            <person name="Beal B.F."/>
            <person name="Arriagada G."/>
            <person name="Davis B.W."/>
            <person name="Ostrander E.A."/>
            <person name="Goff S.P."/>
            <person name="Metzger M.J."/>
        </authorList>
    </citation>
    <scope>NUCLEOTIDE SEQUENCE</scope>
    <source>
        <strain evidence="14">MELC-2E11</strain>
        <tissue evidence="14">Siphon/mantle</tissue>
    </source>
</reference>
<keyword evidence="10" id="KW-0175">Coiled coil</keyword>
<dbReference type="InterPro" id="IPR000276">
    <property type="entry name" value="GPCR_Rhodpsn"/>
</dbReference>
<feature type="transmembrane region" description="Helical" evidence="12">
    <location>
        <begin position="69"/>
        <end position="91"/>
    </location>
</feature>
<feature type="coiled-coil region" evidence="10">
    <location>
        <begin position="333"/>
        <end position="364"/>
    </location>
</feature>
<dbReference type="PRINTS" id="PR00237">
    <property type="entry name" value="GPCRRHODOPSN"/>
</dbReference>
<keyword evidence="6 12" id="KW-0472">Membrane</keyword>
<evidence type="ECO:0000256" key="8">
    <source>
        <dbReference type="ARBA" id="ARBA00023224"/>
    </source>
</evidence>
<protein>
    <submittedName>
        <fullName evidence="14">ADRB2-like protein</fullName>
    </submittedName>
</protein>
<evidence type="ECO:0000256" key="11">
    <source>
        <dbReference type="SAM" id="MobiDB-lite"/>
    </source>
</evidence>